<keyword evidence="1" id="KW-0472">Membrane</keyword>
<evidence type="ECO:0000313" key="3">
    <source>
        <dbReference type="Proteomes" id="UP000178319"/>
    </source>
</evidence>
<accession>A0A1G1V7H4</accession>
<evidence type="ECO:0000313" key="2">
    <source>
        <dbReference type="EMBL" id="OGY11418.1"/>
    </source>
</evidence>
<dbReference type="InterPro" id="IPR007211">
    <property type="entry name" value="DUF378"/>
</dbReference>
<protein>
    <recommendedName>
        <fullName evidence="4">DUF378 domain-containing protein</fullName>
    </recommendedName>
</protein>
<dbReference type="AlphaFoldDB" id="A0A1G1V7H4"/>
<evidence type="ECO:0008006" key="4">
    <source>
        <dbReference type="Google" id="ProtNLM"/>
    </source>
</evidence>
<reference evidence="2 3" key="1">
    <citation type="journal article" date="2016" name="Nat. Commun.">
        <title>Thousands of microbial genomes shed light on interconnected biogeochemical processes in an aquifer system.</title>
        <authorList>
            <person name="Anantharaman K."/>
            <person name="Brown C.T."/>
            <person name="Hug L.A."/>
            <person name="Sharon I."/>
            <person name="Castelle C.J."/>
            <person name="Probst A.J."/>
            <person name="Thomas B.C."/>
            <person name="Singh A."/>
            <person name="Wilkins M.J."/>
            <person name="Karaoz U."/>
            <person name="Brodie E.L."/>
            <person name="Williams K.H."/>
            <person name="Hubbard S.S."/>
            <person name="Banfield J.F."/>
        </authorList>
    </citation>
    <scope>NUCLEOTIDE SEQUENCE [LARGE SCALE GENOMIC DNA]</scope>
</reference>
<proteinExistence type="predicted"/>
<dbReference type="Pfam" id="PF04070">
    <property type="entry name" value="DUF378"/>
    <property type="match status" value="1"/>
</dbReference>
<comment type="caution">
    <text evidence="2">The sequence shown here is derived from an EMBL/GenBank/DDBJ whole genome shotgun (WGS) entry which is preliminary data.</text>
</comment>
<evidence type="ECO:0000256" key="1">
    <source>
        <dbReference type="SAM" id="Phobius"/>
    </source>
</evidence>
<gene>
    <name evidence="2" type="ORF">A3D26_00015</name>
</gene>
<sequence length="71" mass="7618">MRIIKNLNNLAWWLLVVGGLNWGLVGLGNFVGGGNWNLVQTLVGSWQGAADLVYVVVGGAALLLIWNKVSK</sequence>
<organism evidence="2 3">
    <name type="scientific">Candidatus Blackburnbacteria bacterium RIFCSPHIGHO2_02_FULL_44_20</name>
    <dbReference type="NCBI Taxonomy" id="1797516"/>
    <lineage>
        <taxon>Bacteria</taxon>
        <taxon>Candidatus Blackburniibacteriota</taxon>
    </lineage>
</organism>
<keyword evidence="1" id="KW-1133">Transmembrane helix</keyword>
<dbReference type="EMBL" id="MHBZ01000018">
    <property type="protein sequence ID" value="OGY11418.1"/>
    <property type="molecule type" value="Genomic_DNA"/>
</dbReference>
<dbReference type="Proteomes" id="UP000178319">
    <property type="component" value="Unassembled WGS sequence"/>
</dbReference>
<keyword evidence="1" id="KW-0812">Transmembrane</keyword>
<feature type="transmembrane region" description="Helical" evidence="1">
    <location>
        <begin position="12"/>
        <end position="32"/>
    </location>
</feature>
<feature type="transmembrane region" description="Helical" evidence="1">
    <location>
        <begin position="52"/>
        <end position="69"/>
    </location>
</feature>
<name>A0A1G1V7H4_9BACT</name>